<evidence type="ECO:0000256" key="1">
    <source>
        <dbReference type="ARBA" id="ARBA00009477"/>
    </source>
</evidence>
<dbReference type="InterPro" id="IPR006143">
    <property type="entry name" value="RND_pump_MFP"/>
</dbReference>
<evidence type="ECO:0000259" key="2">
    <source>
        <dbReference type="Pfam" id="PF25876"/>
    </source>
</evidence>
<dbReference type="KEGG" id="des:DSOUD_2595"/>
<protein>
    <submittedName>
        <fullName evidence="5">RND family efflux transporter, MFP subunit</fullName>
    </submittedName>
</protein>
<dbReference type="Gene3D" id="1.10.287.470">
    <property type="entry name" value="Helix hairpin bin"/>
    <property type="match status" value="1"/>
</dbReference>
<dbReference type="FunFam" id="2.40.30.170:FF:000010">
    <property type="entry name" value="Efflux RND transporter periplasmic adaptor subunit"/>
    <property type="match status" value="1"/>
</dbReference>
<dbReference type="PANTHER" id="PTHR30469">
    <property type="entry name" value="MULTIDRUG RESISTANCE PROTEIN MDTA"/>
    <property type="match status" value="1"/>
</dbReference>
<dbReference type="InterPro" id="IPR058624">
    <property type="entry name" value="MdtA-like_HH"/>
</dbReference>
<dbReference type="Gene3D" id="2.40.50.100">
    <property type="match status" value="1"/>
</dbReference>
<dbReference type="PANTHER" id="PTHR30469:SF11">
    <property type="entry name" value="BLL4320 PROTEIN"/>
    <property type="match status" value="1"/>
</dbReference>
<feature type="domain" description="Multidrug resistance protein MdtA-like alpha-helical hairpin" evidence="2">
    <location>
        <begin position="106"/>
        <end position="161"/>
    </location>
</feature>
<dbReference type="Pfam" id="PF25876">
    <property type="entry name" value="HH_MFP_RND"/>
    <property type="match status" value="1"/>
</dbReference>
<dbReference type="InterPro" id="IPR058792">
    <property type="entry name" value="Beta-barrel_RND_2"/>
</dbReference>
<dbReference type="AlphaFoldDB" id="A0A0M5IWA2"/>
<evidence type="ECO:0000259" key="3">
    <source>
        <dbReference type="Pfam" id="PF25917"/>
    </source>
</evidence>
<dbReference type="Pfam" id="PF25954">
    <property type="entry name" value="Beta-barrel_RND_2"/>
    <property type="match status" value="1"/>
</dbReference>
<evidence type="ECO:0000313" key="5">
    <source>
        <dbReference type="EMBL" id="ALC17348.1"/>
    </source>
</evidence>
<name>A0A0M5IWA2_9BACT</name>
<comment type="similarity">
    <text evidence="1">Belongs to the membrane fusion protein (MFP) (TC 8.A.1) family.</text>
</comment>
<dbReference type="NCBIfam" id="TIGR01730">
    <property type="entry name" value="RND_mfp"/>
    <property type="match status" value="1"/>
</dbReference>
<dbReference type="OrthoDB" id="9784484at2"/>
<proteinExistence type="inferred from homology"/>
<dbReference type="GO" id="GO:1990281">
    <property type="term" value="C:efflux pump complex"/>
    <property type="evidence" value="ECO:0007669"/>
    <property type="project" value="TreeGrafter"/>
</dbReference>
<feature type="domain" description="Multidrug resistance protein MdtA-like barrel-sandwich hybrid" evidence="3">
    <location>
        <begin position="70"/>
        <end position="190"/>
    </location>
</feature>
<dbReference type="Pfam" id="PF25917">
    <property type="entry name" value="BSH_RND"/>
    <property type="match status" value="1"/>
</dbReference>
<reference evidence="5 6" key="1">
    <citation type="submission" date="2015-07" db="EMBL/GenBank/DDBJ databases">
        <title>Isolation and Genomic Characterization of a Novel Halophilic Metal-Reducing Deltaproteobacterium from the Deep Subsurface.</title>
        <authorList>
            <person name="Badalamenti J.P."/>
            <person name="Summers Z.M."/>
            <person name="Gralnick J.A."/>
            <person name="Bond D.R."/>
        </authorList>
    </citation>
    <scope>NUCLEOTIDE SEQUENCE [LARGE SCALE GENOMIC DNA]</scope>
    <source>
        <strain evidence="5 6">WTL</strain>
    </source>
</reference>
<sequence length="376" mass="40239">MTRKIILTLVGVLLLAALIGGIKALQIRKMIDAGANFAPPPVTVTSAVVAADSWEALLFAVGSLEAVQGVMVAAESPGKVVEIPFVSGKRVGKGDLLLQQDVSTETAQLPGAEAAVSLARSNLKRSGNLLAEKFISQAEYDAAFANFREAAAAADNLRAVIAKKSIRAPFSGRLGIRQVDVGQVLKEGDPIVSLQDVDPIFVNFYLPQQNLAEIRIGQTIRVTSSTLPQGFAEGEITATNPQLDAATRNLRIQGTLENPDEVLRPGMYVDVAVLLPDRLPLLTIPATAVLYAPYSDSVFVIEEKTDEKSGESVKVLRQQFVTLGEKRGDFVAVKEGLKEGETVVSTGVFKLRNGQAVTIDNTLNPDFKLAPRPENK</sequence>
<evidence type="ECO:0000313" key="6">
    <source>
        <dbReference type="Proteomes" id="UP000057158"/>
    </source>
</evidence>
<accession>A0A0M5IWA2</accession>
<dbReference type="EMBL" id="CP010802">
    <property type="protein sequence ID" value="ALC17348.1"/>
    <property type="molecule type" value="Genomic_DNA"/>
</dbReference>
<dbReference type="SUPFAM" id="SSF111369">
    <property type="entry name" value="HlyD-like secretion proteins"/>
    <property type="match status" value="1"/>
</dbReference>
<keyword evidence="6" id="KW-1185">Reference proteome</keyword>
<dbReference type="Gene3D" id="2.40.420.20">
    <property type="match status" value="1"/>
</dbReference>
<dbReference type="InterPro" id="IPR058625">
    <property type="entry name" value="MdtA-like_BSH"/>
</dbReference>
<dbReference type="PATRIC" id="fig|1603606.3.peg.2813"/>
<feature type="domain" description="CusB-like beta-barrel" evidence="4">
    <location>
        <begin position="200"/>
        <end position="272"/>
    </location>
</feature>
<organism evidence="5 6">
    <name type="scientific">Desulfuromonas soudanensis</name>
    <dbReference type="NCBI Taxonomy" id="1603606"/>
    <lineage>
        <taxon>Bacteria</taxon>
        <taxon>Pseudomonadati</taxon>
        <taxon>Thermodesulfobacteriota</taxon>
        <taxon>Desulfuromonadia</taxon>
        <taxon>Desulfuromonadales</taxon>
        <taxon>Desulfuromonadaceae</taxon>
        <taxon>Desulfuromonas</taxon>
    </lineage>
</organism>
<gene>
    <name evidence="5" type="ORF">DSOUD_2595</name>
</gene>
<dbReference type="GO" id="GO:0015562">
    <property type="term" value="F:efflux transmembrane transporter activity"/>
    <property type="evidence" value="ECO:0007669"/>
    <property type="project" value="TreeGrafter"/>
</dbReference>
<dbReference type="STRING" id="1603606.DSOUD_2595"/>
<evidence type="ECO:0000259" key="4">
    <source>
        <dbReference type="Pfam" id="PF25954"/>
    </source>
</evidence>
<dbReference type="Proteomes" id="UP000057158">
    <property type="component" value="Chromosome"/>
</dbReference>
<dbReference type="Gene3D" id="2.40.30.170">
    <property type="match status" value="1"/>
</dbReference>
<dbReference type="RefSeq" id="WP_053551363.1">
    <property type="nucleotide sequence ID" value="NZ_CP010802.1"/>
</dbReference>